<dbReference type="Pfam" id="PF25583">
    <property type="entry name" value="WCX"/>
    <property type="match status" value="1"/>
</dbReference>
<dbReference type="InterPro" id="IPR026881">
    <property type="entry name" value="WYL_dom"/>
</dbReference>
<keyword evidence="4" id="KW-1185">Reference proteome</keyword>
<dbReference type="RefSeq" id="WP_268042510.1">
    <property type="nucleotide sequence ID" value="NZ_JAPQER010000012.1"/>
</dbReference>
<dbReference type="Pfam" id="PF13280">
    <property type="entry name" value="WYL"/>
    <property type="match status" value="1"/>
</dbReference>
<evidence type="ECO:0000313" key="3">
    <source>
        <dbReference type="EMBL" id="MCY6485824.1"/>
    </source>
</evidence>
<gene>
    <name evidence="3" type="ORF">OW763_16000</name>
</gene>
<evidence type="ECO:0000313" key="4">
    <source>
        <dbReference type="Proteomes" id="UP001078443"/>
    </source>
</evidence>
<organism evidence="3 4">
    <name type="scientific">Clostridium aestuarii</name>
    <dbReference type="NCBI Taxonomy" id="338193"/>
    <lineage>
        <taxon>Bacteria</taxon>
        <taxon>Bacillati</taxon>
        <taxon>Bacillota</taxon>
        <taxon>Clostridia</taxon>
        <taxon>Eubacteriales</taxon>
        <taxon>Clostridiaceae</taxon>
        <taxon>Clostridium</taxon>
    </lineage>
</organism>
<comment type="caution">
    <text evidence="3">The sequence shown here is derived from an EMBL/GenBank/DDBJ whole genome shotgun (WGS) entry which is preliminary data.</text>
</comment>
<accession>A0ABT4D3K1</accession>
<proteinExistence type="predicted"/>
<reference evidence="3" key="1">
    <citation type="submission" date="2022-12" db="EMBL/GenBank/DDBJ databases">
        <authorList>
            <person name="Wang J."/>
        </authorList>
    </citation>
    <scope>NUCLEOTIDE SEQUENCE</scope>
    <source>
        <strain evidence="3">HY-45-18</strain>
    </source>
</reference>
<dbReference type="PANTHER" id="PTHR34580:SF1">
    <property type="entry name" value="PROTEIN PAFC"/>
    <property type="match status" value="1"/>
</dbReference>
<name>A0ABT4D3K1_9CLOT</name>
<dbReference type="PANTHER" id="PTHR34580">
    <property type="match status" value="1"/>
</dbReference>
<dbReference type="InterPro" id="IPR057727">
    <property type="entry name" value="WCX_dom"/>
</dbReference>
<protein>
    <submittedName>
        <fullName evidence="3">WYL domain-containing protein</fullName>
    </submittedName>
</protein>
<evidence type="ECO:0000259" key="1">
    <source>
        <dbReference type="Pfam" id="PF13280"/>
    </source>
</evidence>
<feature type="domain" description="WCX" evidence="2">
    <location>
        <begin position="251"/>
        <end position="323"/>
    </location>
</feature>
<sequence length="328" mass="39167">MERLKSEALIYIYDKLNKGKTIYKEDVMNKYKISSRTFDRYISDIRSYFYNESKFKKIEYDRKKGEKGGYVLENQDKKCLNQKDILAITKVLLESRGFIDKEMNLVIDKLLMNCVAQDKTNIEAIINNELENYISPKHGGKLIDKLWELSDAIKQQWILEIYYHKIGKNGEVDENVSKRKLYPQAILFCEYYFYLIAFIEGKSYEYPAIYRVDRIEKYKILDSRFKIEYSKRFKDGEFKKLIQFMQTGELQKIRFKFTGYSIEAVLDRLPNAKIIEQREDGYIVETKMFGKGIKMWLLSQGDAVEVLNPDKFKEEIKEVIENMRKKYK</sequence>
<feature type="domain" description="WYL" evidence="1">
    <location>
        <begin position="147"/>
        <end position="219"/>
    </location>
</feature>
<evidence type="ECO:0000259" key="2">
    <source>
        <dbReference type="Pfam" id="PF25583"/>
    </source>
</evidence>
<dbReference type="Proteomes" id="UP001078443">
    <property type="component" value="Unassembled WGS sequence"/>
</dbReference>
<dbReference type="PROSITE" id="PS52050">
    <property type="entry name" value="WYL"/>
    <property type="match status" value="1"/>
</dbReference>
<dbReference type="InterPro" id="IPR051534">
    <property type="entry name" value="CBASS_pafABC_assoc_protein"/>
</dbReference>
<dbReference type="EMBL" id="JAPQER010000012">
    <property type="protein sequence ID" value="MCY6485824.1"/>
    <property type="molecule type" value="Genomic_DNA"/>
</dbReference>